<dbReference type="GO" id="GO:0008289">
    <property type="term" value="F:lipid binding"/>
    <property type="evidence" value="ECO:0007669"/>
    <property type="project" value="InterPro"/>
</dbReference>
<keyword evidence="4" id="KW-1185">Reference proteome</keyword>
<dbReference type="PANTHER" id="PTHR19308">
    <property type="entry name" value="PHOSPHATIDYLCHOLINE TRANSFER PROTEIN"/>
    <property type="match status" value="1"/>
</dbReference>
<name>A0A1B9R0Y2_9VIBR</name>
<evidence type="ECO:0000313" key="4">
    <source>
        <dbReference type="Proteomes" id="UP000093173"/>
    </source>
</evidence>
<dbReference type="SUPFAM" id="SSF55961">
    <property type="entry name" value="Bet v1-like"/>
    <property type="match status" value="1"/>
</dbReference>
<dbReference type="Pfam" id="PF01852">
    <property type="entry name" value="START"/>
    <property type="match status" value="1"/>
</dbReference>
<dbReference type="AlphaFoldDB" id="A0A1B9R0Y2"/>
<dbReference type="Proteomes" id="UP000093173">
    <property type="component" value="Unassembled WGS sequence"/>
</dbReference>
<sequence length="222" mass="25151">MFVLLLIGSLLLAAPSVASPLVAWQFVKTEDGITLHSRPHTNGLVEIRAQMFITTRYSSFLLLLEDTEHVPNWIDNVKKSQVLKQISPTENVVYTQFQAPWPARDRDMVTYSRYYFDHGAFFLLIKDAPSMLAKQPNYIRISDVKALWKLEKLSNGTTHIEYVAFANPSGVLPHWLINKLSINSALKTFQGLRNEIVHYQNATHPNISSADSALSLNNPQTE</sequence>
<gene>
    <name evidence="3" type="ORF">A6E14_06840</name>
</gene>
<evidence type="ECO:0000313" key="3">
    <source>
        <dbReference type="EMBL" id="OCH77920.1"/>
    </source>
</evidence>
<dbReference type="CDD" id="cd08876">
    <property type="entry name" value="START_1"/>
    <property type="match status" value="1"/>
</dbReference>
<reference evidence="4" key="1">
    <citation type="submission" date="2016-06" db="EMBL/GenBank/DDBJ databases">
        <authorList>
            <person name="Hehemann J.-H."/>
            <person name="Arevalo P."/>
            <person name="Datta M.S."/>
            <person name="Polz M.F."/>
        </authorList>
    </citation>
    <scope>NUCLEOTIDE SEQUENCE [LARGE SCALE GENOMIC DNA]</scope>
    <source>
        <strain evidence="4">9CSC122</strain>
    </source>
</reference>
<dbReference type="RefSeq" id="WP_017036732.1">
    <property type="nucleotide sequence ID" value="NZ_JBNGCH010000336.1"/>
</dbReference>
<dbReference type="PANTHER" id="PTHR19308:SF14">
    <property type="entry name" value="START DOMAIN-CONTAINING PROTEIN"/>
    <property type="match status" value="1"/>
</dbReference>
<dbReference type="InterPro" id="IPR051213">
    <property type="entry name" value="START_lipid_transfer"/>
</dbReference>
<comment type="caution">
    <text evidence="3">The sequence shown here is derived from an EMBL/GenBank/DDBJ whole genome shotgun (WGS) entry which is preliminary data.</text>
</comment>
<dbReference type="InterPro" id="IPR023393">
    <property type="entry name" value="START-like_dom_sf"/>
</dbReference>
<feature type="domain" description="START" evidence="2">
    <location>
        <begin position="24"/>
        <end position="201"/>
    </location>
</feature>
<dbReference type="Gene3D" id="3.30.530.20">
    <property type="match status" value="1"/>
</dbReference>
<dbReference type="PIRSF" id="PIRSF039033">
    <property type="entry name" value="START_dom"/>
    <property type="match status" value="1"/>
</dbReference>
<evidence type="ECO:0000256" key="1">
    <source>
        <dbReference type="SAM" id="SignalP"/>
    </source>
</evidence>
<protein>
    <recommendedName>
        <fullName evidence="2">START domain-containing protein</fullName>
    </recommendedName>
</protein>
<feature type="chain" id="PRO_5008634789" description="START domain-containing protein" evidence="1">
    <location>
        <begin position="19"/>
        <end position="222"/>
    </location>
</feature>
<organism evidence="3 4">
    <name type="scientific">Vibrio genomosp. F10</name>
    <dbReference type="NCBI Taxonomy" id="723171"/>
    <lineage>
        <taxon>Bacteria</taxon>
        <taxon>Pseudomonadati</taxon>
        <taxon>Pseudomonadota</taxon>
        <taxon>Gammaproteobacteria</taxon>
        <taxon>Vibrionales</taxon>
        <taxon>Vibrionaceae</taxon>
        <taxon>Vibrio</taxon>
    </lineage>
</organism>
<accession>A0A1B9R0Y2</accession>
<proteinExistence type="predicted"/>
<dbReference type="EMBL" id="MAJZ01000336">
    <property type="protein sequence ID" value="OCH77920.1"/>
    <property type="molecule type" value="Genomic_DNA"/>
</dbReference>
<dbReference type="InterPro" id="IPR028347">
    <property type="entry name" value="START_dom_prot"/>
</dbReference>
<dbReference type="PROSITE" id="PS50848">
    <property type="entry name" value="START"/>
    <property type="match status" value="1"/>
</dbReference>
<dbReference type="InterPro" id="IPR002913">
    <property type="entry name" value="START_lipid-bd_dom"/>
</dbReference>
<feature type="signal peptide" evidence="1">
    <location>
        <begin position="1"/>
        <end position="18"/>
    </location>
</feature>
<keyword evidence="1" id="KW-0732">Signal</keyword>
<dbReference type="GO" id="GO:0005737">
    <property type="term" value="C:cytoplasm"/>
    <property type="evidence" value="ECO:0007669"/>
    <property type="project" value="UniProtKB-ARBA"/>
</dbReference>
<evidence type="ECO:0000259" key="2">
    <source>
        <dbReference type="PROSITE" id="PS50848"/>
    </source>
</evidence>